<proteinExistence type="predicted"/>
<reference evidence="1" key="1">
    <citation type="submission" date="2022-06" db="EMBL/GenBank/DDBJ databases">
        <authorList>
            <person name="Legras J.-L."/>
            <person name="Devillers H."/>
            <person name="Grondin C."/>
        </authorList>
    </citation>
    <scope>NUCLEOTIDE SEQUENCE</scope>
    <source>
        <strain evidence="1">CLIB 1444</strain>
    </source>
</reference>
<comment type="caution">
    <text evidence="1">The sequence shown here is derived from an EMBL/GenBank/DDBJ whole genome shotgun (WGS) entry which is preliminary data.</text>
</comment>
<keyword evidence="1" id="KW-0540">Nuclease</keyword>
<evidence type="ECO:0000313" key="2">
    <source>
        <dbReference type="Proteomes" id="UP001152531"/>
    </source>
</evidence>
<protein>
    <submittedName>
        <fullName evidence="1">Structure-specific endonuclease subunit Slx4p</fullName>
    </submittedName>
</protein>
<dbReference type="Proteomes" id="UP001152531">
    <property type="component" value="Unassembled WGS sequence"/>
</dbReference>
<gene>
    <name evidence="1" type="ORF">CLIB1444_09S04984</name>
</gene>
<dbReference type="EMBL" id="CALSDN010000009">
    <property type="protein sequence ID" value="CAH6722502.1"/>
    <property type="molecule type" value="Genomic_DNA"/>
</dbReference>
<sequence length="571" mass="65912">MSVQDDHLNFLSTQMQSAYEDSEIKKHHEDITEERISQLQQFKAQQQKIKPIERKIVKTTKKPKRRSGKRIKTLTSHVDEMFGTNSRETSPDTQLSIVEYFSGKKRKVKEILDKLESNKFHTQDHNDMKFKGYNCKLPYNKEEWENIIKAIKENLPNLSNSATKSLKSITERIEFENSQKSTGLWDKASRQPSEAFNDSDLKLLYDLNSDQMGLDLTQNDIEEDNEIPDSSSEPELLEYNILGHTKPVSKINVPQSFNTFPPAFGENKEKEIIICSSSDNSPIKSNFSTPKKLRPQQFETPIRKVSQPTNKSPQFTSQINLTPPNFSLNFDTQQSIYATASSQFYNASPQYKTKVIELKGDLKIIDRDTKNFKIKKIGGRSEPRDKEIIGDSEDDDDNEISIIEISTLVNDDTDFNEYNDSMVQVPSSPGMEMPKTIMSIRSTAEEAVDDFSQLSNTQLRDTFKHLGIKPVKSKNAMIEILKNMDDFIGEDSKSLSQVEFKDQLFKRFKDVIRSDDFWYEKVITYEPISIIEMKEWLNSHNFNIEIDLLEKFCDNQGICTTNQEQTKQKLI</sequence>
<evidence type="ECO:0000313" key="1">
    <source>
        <dbReference type="EMBL" id="CAH6722502.1"/>
    </source>
</evidence>
<keyword evidence="1" id="KW-0255">Endonuclease</keyword>
<keyword evidence="2" id="KW-1185">Reference proteome</keyword>
<organism evidence="1 2">
    <name type="scientific">[Candida] jaroonii</name>
    <dbReference type="NCBI Taxonomy" id="467808"/>
    <lineage>
        <taxon>Eukaryota</taxon>
        <taxon>Fungi</taxon>
        <taxon>Dikarya</taxon>
        <taxon>Ascomycota</taxon>
        <taxon>Saccharomycotina</taxon>
        <taxon>Pichiomycetes</taxon>
        <taxon>Debaryomycetaceae</taxon>
        <taxon>Yamadazyma</taxon>
    </lineage>
</organism>
<keyword evidence="1" id="KW-0378">Hydrolase</keyword>
<name>A0ACA9YC66_9ASCO</name>
<accession>A0ACA9YC66</accession>